<accession>A0ABQ8G507</accession>
<proteinExistence type="predicted"/>
<name>A0ABQ8G507_9PEZI</name>
<dbReference type="EMBL" id="JAGTJR010000020">
    <property type="protein sequence ID" value="KAH7044592.1"/>
    <property type="molecule type" value="Genomic_DNA"/>
</dbReference>
<sequence length="161" mass="16729">METATAGLAAALPDGDKSGRTQHQPVQLSFPLPRAPNARVNLHLTVYPAALLLFVTTTTPEHDAGATAPAGSFVYAMPNRANPAAPPLSTALYPQTPTLDLATRLAKILARRTGRPTYVGNSTSFASAGAGGNVEEEMEGLARVVEVVIDQVKRADQAAAA</sequence>
<keyword evidence="3" id="KW-1185">Reference proteome</keyword>
<evidence type="ECO:0000256" key="1">
    <source>
        <dbReference type="SAM" id="MobiDB-lite"/>
    </source>
</evidence>
<evidence type="ECO:0000313" key="3">
    <source>
        <dbReference type="Proteomes" id="UP000774617"/>
    </source>
</evidence>
<reference evidence="2 3" key="1">
    <citation type="journal article" date="2021" name="Nat. Commun.">
        <title>Genetic determinants of endophytism in the Arabidopsis root mycobiome.</title>
        <authorList>
            <person name="Mesny F."/>
            <person name="Miyauchi S."/>
            <person name="Thiergart T."/>
            <person name="Pickel B."/>
            <person name="Atanasova L."/>
            <person name="Karlsson M."/>
            <person name="Huettel B."/>
            <person name="Barry K.W."/>
            <person name="Haridas S."/>
            <person name="Chen C."/>
            <person name="Bauer D."/>
            <person name="Andreopoulos W."/>
            <person name="Pangilinan J."/>
            <person name="LaButti K."/>
            <person name="Riley R."/>
            <person name="Lipzen A."/>
            <person name="Clum A."/>
            <person name="Drula E."/>
            <person name="Henrissat B."/>
            <person name="Kohler A."/>
            <person name="Grigoriev I.V."/>
            <person name="Martin F.M."/>
            <person name="Hacquard S."/>
        </authorList>
    </citation>
    <scope>NUCLEOTIDE SEQUENCE [LARGE SCALE GENOMIC DNA]</scope>
    <source>
        <strain evidence="2 3">MPI-SDFR-AT-0080</strain>
    </source>
</reference>
<dbReference type="Gene3D" id="3.30.230.100">
    <property type="match status" value="1"/>
</dbReference>
<gene>
    <name evidence="2" type="ORF">B0J12DRAFT_183026</name>
</gene>
<protein>
    <submittedName>
        <fullName evidence="2">Uncharacterized protein</fullName>
    </submittedName>
</protein>
<organism evidence="2 3">
    <name type="scientific">Macrophomina phaseolina</name>
    <dbReference type="NCBI Taxonomy" id="35725"/>
    <lineage>
        <taxon>Eukaryota</taxon>
        <taxon>Fungi</taxon>
        <taxon>Dikarya</taxon>
        <taxon>Ascomycota</taxon>
        <taxon>Pezizomycotina</taxon>
        <taxon>Dothideomycetes</taxon>
        <taxon>Dothideomycetes incertae sedis</taxon>
        <taxon>Botryosphaeriales</taxon>
        <taxon>Botryosphaeriaceae</taxon>
        <taxon>Macrophomina</taxon>
    </lineage>
</organism>
<comment type="caution">
    <text evidence="2">The sequence shown here is derived from an EMBL/GenBank/DDBJ whole genome shotgun (WGS) entry which is preliminary data.</text>
</comment>
<evidence type="ECO:0000313" key="2">
    <source>
        <dbReference type="EMBL" id="KAH7044592.1"/>
    </source>
</evidence>
<dbReference type="InterPro" id="IPR032157">
    <property type="entry name" value="PAC4"/>
</dbReference>
<feature type="region of interest" description="Disordered" evidence="1">
    <location>
        <begin position="1"/>
        <end position="24"/>
    </location>
</feature>
<dbReference type="Proteomes" id="UP000774617">
    <property type="component" value="Unassembled WGS sequence"/>
</dbReference>
<dbReference type="Pfam" id="PF16093">
    <property type="entry name" value="PAC4"/>
    <property type="match status" value="1"/>
</dbReference>